<dbReference type="EMBL" id="VCAU01000058">
    <property type="protein sequence ID" value="KAF9887618.1"/>
    <property type="molecule type" value="Genomic_DNA"/>
</dbReference>
<organism evidence="2 3">
    <name type="scientific">Aspergillus nanangensis</name>
    <dbReference type="NCBI Taxonomy" id="2582783"/>
    <lineage>
        <taxon>Eukaryota</taxon>
        <taxon>Fungi</taxon>
        <taxon>Dikarya</taxon>
        <taxon>Ascomycota</taxon>
        <taxon>Pezizomycotina</taxon>
        <taxon>Eurotiomycetes</taxon>
        <taxon>Eurotiomycetidae</taxon>
        <taxon>Eurotiales</taxon>
        <taxon>Aspergillaceae</taxon>
        <taxon>Aspergillus</taxon>
        <taxon>Aspergillus subgen. Circumdati</taxon>
    </lineage>
</organism>
<proteinExistence type="predicted"/>
<comment type="caution">
    <text evidence="2">The sequence shown here is derived from an EMBL/GenBank/DDBJ whole genome shotgun (WGS) entry which is preliminary data.</text>
</comment>
<feature type="compositionally biased region" description="Low complexity" evidence="1">
    <location>
        <begin position="437"/>
        <end position="456"/>
    </location>
</feature>
<dbReference type="PANTHER" id="PTHR42037">
    <property type="match status" value="1"/>
</dbReference>
<dbReference type="Pfam" id="PF14441">
    <property type="entry name" value="OTT_1508_deam"/>
    <property type="match status" value="1"/>
</dbReference>
<accession>A0AAD4CK00</accession>
<evidence type="ECO:0000256" key="1">
    <source>
        <dbReference type="SAM" id="MobiDB-lite"/>
    </source>
</evidence>
<protein>
    <submittedName>
        <fullName evidence="2">Uncharacterized protein</fullName>
    </submittedName>
</protein>
<dbReference type="Proteomes" id="UP001194746">
    <property type="component" value="Unassembled WGS sequence"/>
</dbReference>
<name>A0AAD4CK00_ASPNN</name>
<evidence type="ECO:0000313" key="2">
    <source>
        <dbReference type="EMBL" id="KAF9887618.1"/>
    </source>
</evidence>
<feature type="region of interest" description="Disordered" evidence="1">
    <location>
        <begin position="423"/>
        <end position="471"/>
    </location>
</feature>
<sequence>MNLFRYFKPWEKSFVDALSYACAYKKEAAYVTAVALEKRPDEIVVWLAANQGVEPAVVNFVNNTLIIVQWLAANPSAHLRNEDGKATLRLLTEQVLRFNSPKIKAYYGQIMNLAAPAVMGKLSGKEYEGDSEIVIFKQWLSENLQKNGVQLQEADMVNLASKCHDSRHIFGVLRRLAIESHDPPTFERLFKLLGKLGKHVVMCKRIVEATRVLRSDFARGMRVETVPGSRPVPMPFTPRKYNIRDISNRMFRDTTERDQFISRLRTIYNPDELDRLLAQEHLSGKTIVHAELLILDHFERTGGDFLNNADKYIGCSKPACYLCYQYICSHPGGYVRPPSHQKLYVKWRLPDIRENERNAATRLRNQDQILRRMIEFVRRDLKNDIANRVGKLKPHPDSTAGGTSTVFEIGTGLEASMGSLSFQELRQQFEPEPKPGISSASASSAQSRSSIITASSESDEAEYSSDGGVGI</sequence>
<reference evidence="2" key="1">
    <citation type="journal article" date="2019" name="Beilstein J. Org. Chem.">
        <title>Nanangenines: drimane sesquiterpenoids as the dominant metabolite cohort of a novel Australian fungus, Aspergillus nanangensis.</title>
        <authorList>
            <person name="Lacey H.J."/>
            <person name="Gilchrist C.L.M."/>
            <person name="Crombie A."/>
            <person name="Kalaitzis J.A."/>
            <person name="Vuong D."/>
            <person name="Rutledge P.J."/>
            <person name="Turner P."/>
            <person name="Pitt J.I."/>
            <person name="Lacey E."/>
            <person name="Chooi Y.H."/>
            <person name="Piggott A.M."/>
        </authorList>
    </citation>
    <scope>NUCLEOTIDE SEQUENCE</scope>
    <source>
        <strain evidence="2">MST-FP2251</strain>
    </source>
</reference>
<keyword evidence="3" id="KW-1185">Reference proteome</keyword>
<evidence type="ECO:0000313" key="3">
    <source>
        <dbReference type="Proteomes" id="UP001194746"/>
    </source>
</evidence>
<reference evidence="2" key="2">
    <citation type="submission" date="2020-02" db="EMBL/GenBank/DDBJ databases">
        <authorList>
            <person name="Gilchrist C.L.M."/>
            <person name="Chooi Y.-H."/>
        </authorList>
    </citation>
    <scope>NUCLEOTIDE SEQUENCE</scope>
    <source>
        <strain evidence="2">MST-FP2251</strain>
    </source>
</reference>
<dbReference type="InterPro" id="IPR027796">
    <property type="entry name" value="OTT_1508_deam-like"/>
</dbReference>
<dbReference type="AlphaFoldDB" id="A0AAD4CK00"/>
<dbReference type="PANTHER" id="PTHR42037:SF1">
    <property type="match status" value="1"/>
</dbReference>
<gene>
    <name evidence="2" type="ORF">FE257_009711</name>
</gene>